<evidence type="ECO:0000259" key="12">
    <source>
        <dbReference type="PROSITE" id="PS50109"/>
    </source>
</evidence>
<dbReference type="InterPro" id="IPR000014">
    <property type="entry name" value="PAS"/>
</dbReference>
<evidence type="ECO:0000256" key="2">
    <source>
        <dbReference type="ARBA" id="ARBA00012438"/>
    </source>
</evidence>
<accession>A0A1F7X1K2</accession>
<feature type="domain" description="Response regulatory" evidence="13">
    <location>
        <begin position="377"/>
        <end position="496"/>
    </location>
</feature>
<feature type="domain" description="Histidine kinase" evidence="12">
    <location>
        <begin position="128"/>
        <end position="350"/>
    </location>
</feature>
<protein>
    <recommendedName>
        <fullName evidence="10">Sensory/regulatory protein RpfC</fullName>
        <ecNumber evidence="2">2.7.13.3</ecNumber>
    </recommendedName>
</protein>
<dbReference type="Proteomes" id="UP000178735">
    <property type="component" value="Unassembled WGS sequence"/>
</dbReference>
<evidence type="ECO:0000256" key="3">
    <source>
        <dbReference type="ARBA" id="ARBA00022553"/>
    </source>
</evidence>
<evidence type="ECO:0000256" key="10">
    <source>
        <dbReference type="ARBA" id="ARBA00068150"/>
    </source>
</evidence>
<dbReference type="FunFam" id="3.30.565.10:FF:000010">
    <property type="entry name" value="Sensor histidine kinase RcsC"/>
    <property type="match status" value="1"/>
</dbReference>
<keyword evidence="3 11" id="KW-0597">Phosphoprotein</keyword>
<dbReference type="InterPro" id="IPR036097">
    <property type="entry name" value="HisK_dim/P_sf"/>
</dbReference>
<dbReference type="SMART" id="SM00387">
    <property type="entry name" value="HATPase_c"/>
    <property type="match status" value="1"/>
</dbReference>
<dbReference type="NCBIfam" id="TIGR00229">
    <property type="entry name" value="sensory_box"/>
    <property type="match status" value="1"/>
</dbReference>
<evidence type="ECO:0000256" key="8">
    <source>
        <dbReference type="ARBA" id="ARBA00023012"/>
    </source>
</evidence>
<dbReference type="PROSITE" id="PS50109">
    <property type="entry name" value="HIS_KIN"/>
    <property type="match status" value="1"/>
</dbReference>
<dbReference type="GO" id="GO:0000155">
    <property type="term" value="F:phosphorelay sensor kinase activity"/>
    <property type="evidence" value="ECO:0007669"/>
    <property type="project" value="InterPro"/>
</dbReference>
<dbReference type="SMART" id="SM00388">
    <property type="entry name" value="HisKA"/>
    <property type="match status" value="1"/>
</dbReference>
<dbReference type="PANTHER" id="PTHR45339">
    <property type="entry name" value="HYBRID SIGNAL TRANSDUCTION HISTIDINE KINASE J"/>
    <property type="match status" value="1"/>
</dbReference>
<dbReference type="InterPro" id="IPR011006">
    <property type="entry name" value="CheY-like_superfamily"/>
</dbReference>
<dbReference type="InterPro" id="IPR003594">
    <property type="entry name" value="HATPase_dom"/>
</dbReference>
<dbReference type="InterPro" id="IPR004358">
    <property type="entry name" value="Sig_transdc_His_kin-like_C"/>
</dbReference>
<dbReference type="CDD" id="cd00130">
    <property type="entry name" value="PAS"/>
    <property type="match status" value="1"/>
</dbReference>
<organism evidence="14 15">
    <name type="scientific">Candidatus Wallbacteria bacterium GWC2_49_35</name>
    <dbReference type="NCBI Taxonomy" id="1817813"/>
    <lineage>
        <taxon>Bacteria</taxon>
        <taxon>Candidatus Walliibacteriota</taxon>
    </lineage>
</organism>
<dbReference type="PRINTS" id="PR00344">
    <property type="entry name" value="BCTRLSENSOR"/>
</dbReference>
<dbReference type="Gene3D" id="3.30.565.10">
    <property type="entry name" value="Histidine kinase-like ATPase, C-terminal domain"/>
    <property type="match status" value="1"/>
</dbReference>
<dbReference type="Pfam" id="PF00072">
    <property type="entry name" value="Response_reg"/>
    <property type="match status" value="1"/>
</dbReference>
<evidence type="ECO:0000256" key="4">
    <source>
        <dbReference type="ARBA" id="ARBA00022679"/>
    </source>
</evidence>
<keyword evidence="7" id="KW-0067">ATP-binding</keyword>
<dbReference type="Gene3D" id="1.10.287.130">
    <property type="match status" value="1"/>
</dbReference>
<dbReference type="Pfam" id="PF13426">
    <property type="entry name" value="PAS_9"/>
    <property type="match status" value="1"/>
</dbReference>
<dbReference type="InterPro" id="IPR036890">
    <property type="entry name" value="HATPase_C_sf"/>
</dbReference>
<keyword evidence="6" id="KW-0418">Kinase</keyword>
<dbReference type="Gene3D" id="3.40.50.2300">
    <property type="match status" value="1"/>
</dbReference>
<dbReference type="CDD" id="cd16922">
    <property type="entry name" value="HATPase_EvgS-ArcB-TorS-like"/>
    <property type="match status" value="1"/>
</dbReference>
<dbReference type="InterPro" id="IPR003661">
    <property type="entry name" value="HisK_dim/P_dom"/>
</dbReference>
<dbReference type="InterPro" id="IPR035965">
    <property type="entry name" value="PAS-like_dom_sf"/>
</dbReference>
<evidence type="ECO:0000259" key="13">
    <source>
        <dbReference type="PROSITE" id="PS50110"/>
    </source>
</evidence>
<dbReference type="EC" id="2.7.13.3" evidence="2"/>
<dbReference type="FunFam" id="1.10.287.130:FF:000002">
    <property type="entry name" value="Two-component osmosensing histidine kinase"/>
    <property type="match status" value="1"/>
</dbReference>
<evidence type="ECO:0000256" key="1">
    <source>
        <dbReference type="ARBA" id="ARBA00000085"/>
    </source>
</evidence>
<dbReference type="Pfam" id="PF02518">
    <property type="entry name" value="HATPase_c"/>
    <property type="match status" value="1"/>
</dbReference>
<evidence type="ECO:0000256" key="11">
    <source>
        <dbReference type="PROSITE-ProRule" id="PRU00169"/>
    </source>
</evidence>
<dbReference type="Pfam" id="PF00512">
    <property type="entry name" value="HisKA"/>
    <property type="match status" value="1"/>
</dbReference>
<name>A0A1F7X1K2_9BACT</name>
<dbReference type="InterPro" id="IPR005467">
    <property type="entry name" value="His_kinase_dom"/>
</dbReference>
<gene>
    <name evidence="14" type="ORF">A2008_09305</name>
</gene>
<dbReference type="InterPro" id="IPR001789">
    <property type="entry name" value="Sig_transdc_resp-reg_receiver"/>
</dbReference>
<sequence>MIIADAESRKFIICNEKFCEMTGYDELAIKNMGVADLHCEEDLPRVFDLFEKMKREEIELAEDICVRRKDGTVFSADINSSNVVLGGKLFITANFRDKTARKNYEAEIIEAREKAEAANKAKSLFLANMSHELRTPMNGIIGFTDILAMSGLNEEQREFNEMVKISSGHLLDIINDILDFSKIEAKKLKLDKKPFNICETVKNSKILVDAQIKQKRLKLYFEIDAFIKERLLGDQLKFRQILLNILTNAVKFTPSGKKIVIRLLQISEEGASCRINLSVIDEGIGIARDKIGEVFEMFHQLDGSFTKKYGGTGLGLSITRGLVELMGGTISVKSELGKGSEFIVELPFEIDLSVSAREGSSPSAEKLKFHGNGREIRVLVAEDDEVSCELIKTLAKHFKWKVEIVTDGKEALRLYMEQGFDVVIMDGQMPEMNGFEAAGLIREIEKVNGVRRVPIVALTAYALEGDREKFIEAGMDGYVTKPIGDGAALYEAVMKLVKN</sequence>
<comment type="catalytic activity">
    <reaction evidence="1">
        <text>ATP + protein L-histidine = ADP + protein N-phospho-L-histidine.</text>
        <dbReference type="EC" id="2.7.13.3"/>
    </reaction>
</comment>
<dbReference type="SUPFAM" id="SSF47384">
    <property type="entry name" value="Homodimeric domain of signal transducing histidine kinase"/>
    <property type="match status" value="1"/>
</dbReference>
<comment type="subunit">
    <text evidence="9">At low DSF concentrations, interacts with RpfF.</text>
</comment>
<dbReference type="SUPFAM" id="SSF55874">
    <property type="entry name" value="ATPase domain of HSP90 chaperone/DNA topoisomerase II/histidine kinase"/>
    <property type="match status" value="1"/>
</dbReference>
<evidence type="ECO:0000256" key="7">
    <source>
        <dbReference type="ARBA" id="ARBA00022840"/>
    </source>
</evidence>
<feature type="modified residue" description="4-aspartylphosphate" evidence="11">
    <location>
        <position position="426"/>
    </location>
</feature>
<evidence type="ECO:0000313" key="14">
    <source>
        <dbReference type="EMBL" id="OGM08599.1"/>
    </source>
</evidence>
<proteinExistence type="predicted"/>
<keyword evidence="8" id="KW-0902">Two-component regulatory system</keyword>
<dbReference type="Gene3D" id="3.30.450.20">
    <property type="entry name" value="PAS domain"/>
    <property type="match status" value="1"/>
</dbReference>
<evidence type="ECO:0000256" key="6">
    <source>
        <dbReference type="ARBA" id="ARBA00022777"/>
    </source>
</evidence>
<dbReference type="PROSITE" id="PS50110">
    <property type="entry name" value="RESPONSE_REGULATORY"/>
    <property type="match status" value="1"/>
</dbReference>
<keyword evidence="4" id="KW-0808">Transferase</keyword>
<reference evidence="14 15" key="1">
    <citation type="journal article" date="2016" name="Nat. Commun.">
        <title>Thousands of microbial genomes shed light on interconnected biogeochemical processes in an aquifer system.</title>
        <authorList>
            <person name="Anantharaman K."/>
            <person name="Brown C.T."/>
            <person name="Hug L.A."/>
            <person name="Sharon I."/>
            <person name="Castelle C.J."/>
            <person name="Probst A.J."/>
            <person name="Thomas B.C."/>
            <person name="Singh A."/>
            <person name="Wilkins M.J."/>
            <person name="Karaoz U."/>
            <person name="Brodie E.L."/>
            <person name="Williams K.H."/>
            <person name="Hubbard S.S."/>
            <person name="Banfield J.F."/>
        </authorList>
    </citation>
    <scope>NUCLEOTIDE SEQUENCE [LARGE SCALE GENOMIC DNA]</scope>
</reference>
<dbReference type="EMBL" id="MGFH01000007">
    <property type="protein sequence ID" value="OGM08599.1"/>
    <property type="molecule type" value="Genomic_DNA"/>
</dbReference>
<dbReference type="CDD" id="cd17546">
    <property type="entry name" value="REC_hyHK_CKI1_RcsC-like"/>
    <property type="match status" value="1"/>
</dbReference>
<dbReference type="AlphaFoldDB" id="A0A1F7X1K2"/>
<dbReference type="GO" id="GO:0005524">
    <property type="term" value="F:ATP binding"/>
    <property type="evidence" value="ECO:0007669"/>
    <property type="project" value="UniProtKB-KW"/>
</dbReference>
<dbReference type="SMART" id="SM00448">
    <property type="entry name" value="REC"/>
    <property type="match status" value="1"/>
</dbReference>
<evidence type="ECO:0000313" key="15">
    <source>
        <dbReference type="Proteomes" id="UP000178735"/>
    </source>
</evidence>
<dbReference type="SUPFAM" id="SSF55785">
    <property type="entry name" value="PYP-like sensor domain (PAS domain)"/>
    <property type="match status" value="1"/>
</dbReference>
<dbReference type="CDD" id="cd00082">
    <property type="entry name" value="HisKA"/>
    <property type="match status" value="1"/>
</dbReference>
<comment type="caution">
    <text evidence="14">The sequence shown here is derived from an EMBL/GenBank/DDBJ whole genome shotgun (WGS) entry which is preliminary data.</text>
</comment>
<evidence type="ECO:0000256" key="5">
    <source>
        <dbReference type="ARBA" id="ARBA00022741"/>
    </source>
</evidence>
<evidence type="ECO:0000256" key="9">
    <source>
        <dbReference type="ARBA" id="ARBA00064003"/>
    </source>
</evidence>
<keyword evidence="5" id="KW-0547">Nucleotide-binding</keyword>
<dbReference type="STRING" id="1817813.A2008_09305"/>
<dbReference type="SUPFAM" id="SSF52172">
    <property type="entry name" value="CheY-like"/>
    <property type="match status" value="1"/>
</dbReference>
<dbReference type="PANTHER" id="PTHR45339:SF1">
    <property type="entry name" value="HYBRID SIGNAL TRANSDUCTION HISTIDINE KINASE J"/>
    <property type="match status" value="1"/>
</dbReference>